<dbReference type="Pfam" id="PF18738">
    <property type="entry name" value="HEPN_DZIP3"/>
    <property type="match status" value="1"/>
</dbReference>
<dbReference type="KEGG" id="cvn:111120402"/>
<reference evidence="3" key="1">
    <citation type="submission" date="2025-08" db="UniProtKB">
        <authorList>
            <consortium name="RefSeq"/>
        </authorList>
    </citation>
    <scope>IDENTIFICATION</scope>
    <source>
        <tissue evidence="3">Whole sample</tissue>
    </source>
</reference>
<evidence type="ECO:0000313" key="2">
    <source>
        <dbReference type="Proteomes" id="UP000694844"/>
    </source>
</evidence>
<dbReference type="GeneID" id="111120402"/>
<evidence type="ECO:0000313" key="3">
    <source>
        <dbReference type="RefSeq" id="XP_022316825.1"/>
    </source>
</evidence>
<dbReference type="RefSeq" id="XP_022316825.1">
    <property type="nucleotide sequence ID" value="XM_022461117.1"/>
</dbReference>
<protein>
    <submittedName>
        <fullName evidence="3">Uncharacterized protein LOC111120402</fullName>
    </submittedName>
</protein>
<sequence>MELFLYPPFLESFGLNADDIKISLNGSLLTQHKVGSFDTMDPEYTCDLCETPAPSKHCDICHINLCEACVGKHLSDESKDHSLVSFKLQGNSSKYSKHSTEKDTVQTTEFTQVKEVFIGTPSTDVQSQKPNKPTEETGIETDITYKPDRNVNRIERQELKKSHFSYSGAGSDRDRTRFFRLSLIIIDELTQILRDLLHNEVPPMHIFNKVKQINYLAKTLRTDQIAIIRDANTRDYKDFDIPLLYTLLRNVCQNITPPSQRWGVSNMPSPNEVTVGDDIERIRLIRNKIFGHISEAAISETEFKDYWSIISNICTRMQALLNKDYAKKLQDAKDCSIDLDTENKYLELIRTKAEEEETTRDKLQNIQSILTELTSTYKDNRNFHIRQQRRN</sequence>
<dbReference type="OrthoDB" id="6122620at2759"/>
<feature type="domain" description="DZIP3-like HEPN" evidence="1">
    <location>
        <begin position="232"/>
        <end position="345"/>
    </location>
</feature>
<gene>
    <name evidence="3" type="primary">LOC111120402</name>
</gene>
<name>A0A8B8CM21_CRAVI</name>
<dbReference type="Proteomes" id="UP000694844">
    <property type="component" value="Chromosome 2"/>
</dbReference>
<proteinExistence type="predicted"/>
<evidence type="ECO:0000259" key="1">
    <source>
        <dbReference type="Pfam" id="PF18738"/>
    </source>
</evidence>
<accession>A0A8B8CM21</accession>
<dbReference type="InterPro" id="IPR041249">
    <property type="entry name" value="HEPN_DZIP3"/>
</dbReference>
<dbReference type="AlphaFoldDB" id="A0A8B8CM21"/>
<keyword evidence="2" id="KW-1185">Reference proteome</keyword>
<organism evidence="2 3">
    <name type="scientific">Crassostrea virginica</name>
    <name type="common">Eastern oyster</name>
    <dbReference type="NCBI Taxonomy" id="6565"/>
    <lineage>
        <taxon>Eukaryota</taxon>
        <taxon>Metazoa</taxon>
        <taxon>Spiralia</taxon>
        <taxon>Lophotrochozoa</taxon>
        <taxon>Mollusca</taxon>
        <taxon>Bivalvia</taxon>
        <taxon>Autobranchia</taxon>
        <taxon>Pteriomorphia</taxon>
        <taxon>Ostreida</taxon>
        <taxon>Ostreoidea</taxon>
        <taxon>Ostreidae</taxon>
        <taxon>Crassostrea</taxon>
    </lineage>
</organism>